<reference evidence="3 4" key="1">
    <citation type="journal article" date="2021" name="Elife">
        <title>Chloroplast acquisition without the gene transfer in kleptoplastic sea slugs, Plakobranchus ocellatus.</title>
        <authorList>
            <person name="Maeda T."/>
            <person name="Takahashi S."/>
            <person name="Yoshida T."/>
            <person name="Shimamura S."/>
            <person name="Takaki Y."/>
            <person name="Nagai Y."/>
            <person name="Toyoda A."/>
            <person name="Suzuki Y."/>
            <person name="Arimoto A."/>
            <person name="Ishii H."/>
            <person name="Satoh N."/>
            <person name="Nishiyama T."/>
            <person name="Hasebe M."/>
            <person name="Maruyama T."/>
            <person name="Minagawa J."/>
            <person name="Obokata J."/>
            <person name="Shigenobu S."/>
        </authorList>
    </citation>
    <scope>NUCLEOTIDE SEQUENCE [LARGE SCALE GENOMIC DNA]</scope>
</reference>
<organism evidence="3 4">
    <name type="scientific">Elysia marginata</name>
    <dbReference type="NCBI Taxonomy" id="1093978"/>
    <lineage>
        <taxon>Eukaryota</taxon>
        <taxon>Metazoa</taxon>
        <taxon>Spiralia</taxon>
        <taxon>Lophotrochozoa</taxon>
        <taxon>Mollusca</taxon>
        <taxon>Gastropoda</taxon>
        <taxon>Heterobranchia</taxon>
        <taxon>Euthyneura</taxon>
        <taxon>Panpulmonata</taxon>
        <taxon>Sacoglossa</taxon>
        <taxon>Placobranchoidea</taxon>
        <taxon>Plakobranchidae</taxon>
        <taxon>Elysia</taxon>
    </lineage>
</organism>
<evidence type="ECO:0000256" key="1">
    <source>
        <dbReference type="SAM" id="MobiDB-lite"/>
    </source>
</evidence>
<evidence type="ECO:0000313" key="4">
    <source>
        <dbReference type="Proteomes" id="UP000762676"/>
    </source>
</evidence>
<gene>
    <name evidence="3" type="ORF">ElyMa_004718900</name>
</gene>
<comment type="caution">
    <text evidence="3">The sequence shown here is derived from an EMBL/GenBank/DDBJ whole genome shotgun (WGS) entry which is preliminary data.</text>
</comment>
<feature type="region of interest" description="Disordered" evidence="1">
    <location>
        <begin position="34"/>
        <end position="99"/>
    </location>
</feature>
<dbReference type="Proteomes" id="UP000762676">
    <property type="component" value="Unassembled WGS sequence"/>
</dbReference>
<feature type="signal peptide" evidence="2">
    <location>
        <begin position="1"/>
        <end position="17"/>
    </location>
</feature>
<evidence type="ECO:0000256" key="2">
    <source>
        <dbReference type="SAM" id="SignalP"/>
    </source>
</evidence>
<protein>
    <submittedName>
        <fullName evidence="3">Uncharacterized protein</fullName>
    </submittedName>
</protein>
<dbReference type="AlphaFoldDB" id="A0AAV4I981"/>
<feature type="non-terminal residue" evidence="3">
    <location>
        <position position="99"/>
    </location>
</feature>
<keyword evidence="4" id="KW-1185">Reference proteome</keyword>
<keyword evidence="2" id="KW-0732">Signal</keyword>
<feature type="compositionally biased region" description="Acidic residues" evidence="1">
    <location>
        <begin position="35"/>
        <end position="45"/>
    </location>
</feature>
<evidence type="ECO:0000313" key="3">
    <source>
        <dbReference type="EMBL" id="GFS06979.1"/>
    </source>
</evidence>
<dbReference type="EMBL" id="BMAT01009479">
    <property type="protein sequence ID" value="GFS06979.1"/>
    <property type="molecule type" value="Genomic_DNA"/>
</dbReference>
<proteinExistence type="predicted"/>
<name>A0AAV4I981_9GAST</name>
<sequence length="99" mass="10430">MLFSLLGFVIASGKGSGDEGGKEQDELIADIFGSSDEDEEFEGFDASEVPKKEKKKKSAIKSDDENEDGATGIPDEGAVDPGADSDENVDDLRKDGETG</sequence>
<accession>A0AAV4I981</accession>
<feature type="chain" id="PRO_5043819985" evidence="2">
    <location>
        <begin position="18"/>
        <end position="99"/>
    </location>
</feature>
<feature type="compositionally biased region" description="Basic and acidic residues" evidence="1">
    <location>
        <begin position="90"/>
        <end position="99"/>
    </location>
</feature>